<reference evidence="1" key="1">
    <citation type="journal article" date="2020" name="Biotechnol. Biofuels">
        <title>New insights from the biogas microbiome by comprehensive genome-resolved metagenomics of nearly 1600 species originating from multiple anaerobic digesters.</title>
        <authorList>
            <person name="Campanaro S."/>
            <person name="Treu L."/>
            <person name="Rodriguez-R L.M."/>
            <person name="Kovalovszki A."/>
            <person name="Ziels R.M."/>
            <person name="Maus I."/>
            <person name="Zhu X."/>
            <person name="Kougias P.G."/>
            <person name="Basile A."/>
            <person name="Luo G."/>
            <person name="Schluter A."/>
            <person name="Konstantinidis K.T."/>
            <person name="Angelidaki I."/>
        </authorList>
    </citation>
    <scope>NUCLEOTIDE SEQUENCE</scope>
    <source>
        <strain evidence="1">AS06rmzACSIP_7</strain>
    </source>
</reference>
<dbReference type="AlphaFoldDB" id="A0A971M616"/>
<gene>
    <name evidence="1" type="ORF">GXY80_09940</name>
</gene>
<comment type="caution">
    <text evidence="1">The sequence shown here is derived from an EMBL/GenBank/DDBJ whole genome shotgun (WGS) entry which is preliminary data.</text>
</comment>
<protein>
    <submittedName>
        <fullName evidence="1">Uncharacterized protein</fullName>
    </submittedName>
</protein>
<evidence type="ECO:0000313" key="2">
    <source>
        <dbReference type="Proteomes" id="UP000777265"/>
    </source>
</evidence>
<dbReference type="EMBL" id="JAAYEE010000171">
    <property type="protein sequence ID" value="NLW35786.1"/>
    <property type="molecule type" value="Genomic_DNA"/>
</dbReference>
<reference evidence="1" key="2">
    <citation type="submission" date="2020-01" db="EMBL/GenBank/DDBJ databases">
        <authorList>
            <person name="Campanaro S."/>
        </authorList>
    </citation>
    <scope>NUCLEOTIDE SEQUENCE</scope>
    <source>
        <strain evidence="1">AS06rmzACSIP_7</strain>
    </source>
</reference>
<sequence length="177" mass="20384">MDSLLSTQQVRAVEPIFVTESDEEITEKLNLKHCAAMEHPTIIPPDVNPSLYLRGSYGFNFVTQLGGPPYRLYEVRMNKKRRKHTILYYNSREGWGGYTGFARLDLEKCVIISEISGHSEVPNPYEVGRNILVSYNRQLFVILLSYNPGGPVFELRSERLNEHYDPNACSWTHYTNP</sequence>
<organism evidence="1 2">
    <name type="scientific">Syntrophorhabdus aromaticivorans</name>
    <dbReference type="NCBI Taxonomy" id="328301"/>
    <lineage>
        <taxon>Bacteria</taxon>
        <taxon>Pseudomonadati</taxon>
        <taxon>Thermodesulfobacteriota</taxon>
        <taxon>Syntrophorhabdia</taxon>
        <taxon>Syntrophorhabdales</taxon>
        <taxon>Syntrophorhabdaceae</taxon>
        <taxon>Syntrophorhabdus</taxon>
    </lineage>
</organism>
<evidence type="ECO:0000313" key="1">
    <source>
        <dbReference type="EMBL" id="NLW35786.1"/>
    </source>
</evidence>
<accession>A0A971M616</accession>
<name>A0A971M616_9BACT</name>
<dbReference type="Proteomes" id="UP000777265">
    <property type="component" value="Unassembled WGS sequence"/>
</dbReference>
<proteinExistence type="predicted"/>